<evidence type="ECO:0000313" key="4">
    <source>
        <dbReference type="EMBL" id="KAL3630950.1"/>
    </source>
</evidence>
<feature type="repeat" description="PPR" evidence="3">
    <location>
        <begin position="325"/>
        <end position="359"/>
    </location>
</feature>
<accession>A0ABD3CLX4</accession>
<dbReference type="Pfam" id="PF01535">
    <property type="entry name" value="PPR"/>
    <property type="match status" value="2"/>
</dbReference>
<dbReference type="Pfam" id="PF13041">
    <property type="entry name" value="PPR_2"/>
    <property type="match status" value="4"/>
</dbReference>
<dbReference type="InterPro" id="IPR002885">
    <property type="entry name" value="PPR_rpt"/>
</dbReference>
<dbReference type="Gene3D" id="1.25.40.10">
    <property type="entry name" value="Tetratricopeptide repeat domain"/>
    <property type="match status" value="4"/>
</dbReference>
<feature type="repeat" description="PPR" evidence="3">
    <location>
        <begin position="360"/>
        <end position="394"/>
    </location>
</feature>
<organism evidence="4 5">
    <name type="scientific">Castilleja foliolosa</name>
    <dbReference type="NCBI Taxonomy" id="1961234"/>
    <lineage>
        <taxon>Eukaryota</taxon>
        <taxon>Viridiplantae</taxon>
        <taxon>Streptophyta</taxon>
        <taxon>Embryophyta</taxon>
        <taxon>Tracheophyta</taxon>
        <taxon>Spermatophyta</taxon>
        <taxon>Magnoliopsida</taxon>
        <taxon>eudicotyledons</taxon>
        <taxon>Gunneridae</taxon>
        <taxon>Pentapetalae</taxon>
        <taxon>asterids</taxon>
        <taxon>lamiids</taxon>
        <taxon>Lamiales</taxon>
        <taxon>Orobanchaceae</taxon>
        <taxon>Pedicularideae</taxon>
        <taxon>Castillejinae</taxon>
        <taxon>Castilleja</taxon>
    </lineage>
</organism>
<feature type="repeat" description="PPR" evidence="3">
    <location>
        <begin position="290"/>
        <end position="324"/>
    </location>
</feature>
<dbReference type="InterPro" id="IPR011990">
    <property type="entry name" value="TPR-like_helical_dom_sf"/>
</dbReference>
<evidence type="ECO:0000256" key="1">
    <source>
        <dbReference type="ARBA" id="ARBA00007626"/>
    </source>
</evidence>
<feature type="repeat" description="PPR" evidence="3">
    <location>
        <begin position="117"/>
        <end position="151"/>
    </location>
</feature>
<evidence type="ECO:0008006" key="6">
    <source>
        <dbReference type="Google" id="ProtNLM"/>
    </source>
</evidence>
<sequence>MKIKGFLLRHFISSSPITNVSGKSIFLSNSPFTFIFRHFCTKSVSNCNSHEKMKLGLGNIRNLVGAYCLYLSMSTTRPLPNVKQFNQLLSRVANHKEYSTAIYLFKDICKNSGSYIDEYTMNIAINSYCLSNQADLGFSILGWFFKRGCVPDVFTFTTLLKGLFRENKINEAQELFRKMGVVKYGTVIDGLCKAGNTPMALELLGVMEKGSRSRKPGIRIYHIYSMIIDSFCKDEKVESILKLLNKMPEKGIPPNVVTYSDLICGLCNLSRWSEAKMLMEKMIGCKKYPNVIKFSSLVGALCKEGLVDEAADVIHIMKQQNLTPNVVTYSALMKGYCLQGRMDEARNVFDSMSNNNIVPNISCYNTLMNGYCKKKKIDDVLHLFRDMPRKGVEPNAVTYNIVLQGLFRCGRDLCALKLFDEMHAVGIKPCFYTYCYMLDGLCSNGQAEGALLLLDAIEHKGGGHHHHYISYNNIVMGGFCEAKKLDAALAIFSDLASKGFQPTVCTYTTLIRGCFENGLLEEAKDILLKMEQATGQVCGPMRSLIM</sequence>
<dbReference type="InterPro" id="IPR051114">
    <property type="entry name" value="Mito_RNA_Proc_CCM1"/>
</dbReference>
<reference evidence="5" key="1">
    <citation type="journal article" date="2024" name="IScience">
        <title>Strigolactones Initiate the Formation of Haustorium-like Structures in Castilleja.</title>
        <authorList>
            <person name="Buerger M."/>
            <person name="Peterson D."/>
            <person name="Chory J."/>
        </authorList>
    </citation>
    <scope>NUCLEOTIDE SEQUENCE [LARGE SCALE GENOMIC DNA]</scope>
</reference>
<feature type="repeat" description="PPR" evidence="3">
    <location>
        <begin position="255"/>
        <end position="289"/>
    </location>
</feature>
<comment type="similarity">
    <text evidence="1">Belongs to the PPR family. P subfamily.</text>
</comment>
<dbReference type="EMBL" id="JAVIJP010000032">
    <property type="protein sequence ID" value="KAL3630950.1"/>
    <property type="molecule type" value="Genomic_DNA"/>
</dbReference>
<dbReference type="PROSITE" id="PS51375">
    <property type="entry name" value="PPR"/>
    <property type="match status" value="10"/>
</dbReference>
<evidence type="ECO:0000313" key="5">
    <source>
        <dbReference type="Proteomes" id="UP001632038"/>
    </source>
</evidence>
<evidence type="ECO:0000256" key="2">
    <source>
        <dbReference type="ARBA" id="ARBA00022737"/>
    </source>
</evidence>
<feature type="repeat" description="PPR" evidence="3">
    <location>
        <begin position="395"/>
        <end position="429"/>
    </location>
</feature>
<feature type="repeat" description="PPR" evidence="3">
    <location>
        <begin position="468"/>
        <end position="502"/>
    </location>
</feature>
<feature type="repeat" description="PPR" evidence="3">
    <location>
        <begin position="220"/>
        <end position="254"/>
    </location>
</feature>
<feature type="repeat" description="PPR" evidence="3">
    <location>
        <begin position="503"/>
        <end position="533"/>
    </location>
</feature>
<evidence type="ECO:0000256" key="3">
    <source>
        <dbReference type="PROSITE-ProRule" id="PRU00708"/>
    </source>
</evidence>
<feature type="repeat" description="PPR" evidence="3">
    <location>
        <begin position="152"/>
        <end position="186"/>
    </location>
</feature>
<dbReference type="NCBIfam" id="TIGR00756">
    <property type="entry name" value="PPR"/>
    <property type="match status" value="10"/>
</dbReference>
<dbReference type="PANTHER" id="PTHR47934">
    <property type="entry name" value="PENTATRICOPEPTIDE REPEAT-CONTAINING PROTEIN PET309, MITOCHONDRIAL"/>
    <property type="match status" value="1"/>
</dbReference>
<keyword evidence="2" id="KW-0677">Repeat</keyword>
<dbReference type="AlphaFoldDB" id="A0ABD3CLX4"/>
<protein>
    <recommendedName>
        <fullName evidence="6">Pentatricopeptide repeat-containing protein</fullName>
    </recommendedName>
</protein>
<dbReference type="Proteomes" id="UP001632038">
    <property type="component" value="Unassembled WGS sequence"/>
</dbReference>
<comment type="caution">
    <text evidence="4">The sequence shown here is derived from an EMBL/GenBank/DDBJ whole genome shotgun (WGS) entry which is preliminary data.</text>
</comment>
<proteinExistence type="inferred from homology"/>
<gene>
    <name evidence="4" type="ORF">CASFOL_023934</name>
</gene>
<dbReference type="Pfam" id="PF12854">
    <property type="entry name" value="PPR_1"/>
    <property type="match status" value="1"/>
</dbReference>
<name>A0ABD3CLX4_9LAMI</name>
<dbReference type="PANTHER" id="PTHR47934:SF27">
    <property type="entry name" value="PENTATRICOPEPTIDE REPEAT PROTEIN-RELATED"/>
    <property type="match status" value="1"/>
</dbReference>
<keyword evidence="5" id="KW-1185">Reference proteome</keyword>